<feature type="chain" id="PRO_5042967390" evidence="2">
    <location>
        <begin position="19"/>
        <end position="935"/>
    </location>
</feature>
<reference evidence="3 4" key="1">
    <citation type="submission" date="2021-02" db="EMBL/GenBank/DDBJ databases">
        <title>Genome assembly of Pseudopithomyces chartarum.</title>
        <authorList>
            <person name="Jauregui R."/>
            <person name="Singh J."/>
            <person name="Voisey C."/>
        </authorList>
    </citation>
    <scope>NUCLEOTIDE SEQUENCE [LARGE SCALE GENOMIC DNA]</scope>
    <source>
        <strain evidence="3 4">AGR01</strain>
    </source>
</reference>
<comment type="caution">
    <text evidence="3">The sequence shown here is derived from an EMBL/GenBank/DDBJ whole genome shotgun (WGS) entry which is preliminary data.</text>
</comment>
<keyword evidence="2" id="KW-0732">Signal</keyword>
<dbReference type="Proteomes" id="UP001280581">
    <property type="component" value="Unassembled WGS sequence"/>
</dbReference>
<feature type="region of interest" description="Disordered" evidence="1">
    <location>
        <begin position="682"/>
        <end position="708"/>
    </location>
</feature>
<organism evidence="3 4">
    <name type="scientific">Pseudopithomyces chartarum</name>
    <dbReference type="NCBI Taxonomy" id="1892770"/>
    <lineage>
        <taxon>Eukaryota</taxon>
        <taxon>Fungi</taxon>
        <taxon>Dikarya</taxon>
        <taxon>Ascomycota</taxon>
        <taxon>Pezizomycotina</taxon>
        <taxon>Dothideomycetes</taxon>
        <taxon>Pleosporomycetidae</taxon>
        <taxon>Pleosporales</taxon>
        <taxon>Massarineae</taxon>
        <taxon>Didymosphaeriaceae</taxon>
        <taxon>Pseudopithomyces</taxon>
    </lineage>
</organism>
<dbReference type="AlphaFoldDB" id="A0AAN6LLP9"/>
<proteinExistence type="predicted"/>
<name>A0AAN6LLP9_9PLEO</name>
<protein>
    <submittedName>
        <fullName evidence="3">Uncharacterized protein</fullName>
    </submittedName>
</protein>
<evidence type="ECO:0000313" key="3">
    <source>
        <dbReference type="EMBL" id="KAK3197611.1"/>
    </source>
</evidence>
<feature type="region of interest" description="Disordered" evidence="1">
    <location>
        <begin position="284"/>
        <end position="325"/>
    </location>
</feature>
<feature type="signal peptide" evidence="2">
    <location>
        <begin position="1"/>
        <end position="18"/>
    </location>
</feature>
<sequence>MLFMSFACLGLGALSACATSHGGSKSSTPAQSDGDWHIGCDEPGHCSYYQDGVKQSALSARTYPDFIPGTETYIKDRQGIDTRCSLSSVDLVERFNGSHWIHHFKCLPGTSCNNILGSGACKVGEEYTIPTNNRLWVFNCPDISNEKTCRLSESQKFDAQGLPKSFEQIDKTHCNSNRRTVQDVYGVDIITCASDATCVEEGEHAGCKPRSPRIAVRSHHDSYRKPYKGDTPPTRCHPNNDIYKQIFNHYTDAWDTFDQCPEKCYDVDGQAVCLPKDLTDFPEAQPIDQEEENSPPEQEVKYYGDNEEDDDKEPIPQAPKQTHCNRSNKHSIEFFDAESTTEWTHFYNCKGRCRMFQSASFPPGLFPNVQDYSEFAVCEEEPGKFVVPVPPQLLEPFLSRHHKHVTPRDVPQDKNMFASKCDALGQSGVTSYLNGVEIAKGSCPEGVMCEDKTGVASCNIRGRSYLMGQATELEQQNPPKSKAPDFHTFDTRCNPLNKNEVQRYEAGRWVHHWQCVFGNSCRDVDGHGSCSIGNNLYLLPAANAGSVSHGEQPYYLQPVTTCNPSNSSEIIHYDGGSWKTSGVCLPPYSCFDFDGALDTAFCVTPQTWRRRVWMPWPTLGRNGQMTRCKDDRTLEQFRDDSWVPFRKCEGAFKCRNVEGSSNGGCTTDDVFHIISEHRANRVTPTRDSSRHFPKRDGSENDLISTGQRLKSQGETLIKEGKDLDEQSEALVDSMWGDFSISEFEKIYPPESFTPSTTGDKHHESSASKSYSSPHPKDHVSRRGSDALVDDSLAMHRQAQSLLQQGGKLVTHGRLLLETIFGNKTDDYIKTLMEQGRKAQVEIKNATVTPEVAIPDSEIKNSTRSPDVVTPGSDIKKIKGTPDFVTPGSEIKKIKGTPDAAMTGVHRQVNIASLMKGIQKHNWNSDPDSHTESDSE</sequence>
<evidence type="ECO:0000256" key="1">
    <source>
        <dbReference type="SAM" id="MobiDB-lite"/>
    </source>
</evidence>
<evidence type="ECO:0000256" key="2">
    <source>
        <dbReference type="SAM" id="SignalP"/>
    </source>
</evidence>
<dbReference type="EMBL" id="WVTA01000018">
    <property type="protein sequence ID" value="KAK3197611.1"/>
    <property type="molecule type" value="Genomic_DNA"/>
</dbReference>
<feature type="compositionally biased region" description="Basic and acidic residues" evidence="1">
    <location>
        <begin position="774"/>
        <end position="784"/>
    </location>
</feature>
<feature type="region of interest" description="Disordered" evidence="1">
    <location>
        <begin position="749"/>
        <end position="784"/>
    </location>
</feature>
<feature type="compositionally biased region" description="Basic and acidic residues" evidence="1">
    <location>
        <begin position="687"/>
        <end position="698"/>
    </location>
</feature>
<evidence type="ECO:0000313" key="4">
    <source>
        <dbReference type="Proteomes" id="UP001280581"/>
    </source>
</evidence>
<accession>A0AAN6LLP9</accession>
<gene>
    <name evidence="3" type="ORF">GRF29_216g779946</name>
</gene>
<keyword evidence="4" id="KW-1185">Reference proteome</keyword>